<reference evidence="2 4" key="2">
    <citation type="journal article" date="2013" name="Nature">
        <title>Insights into bilaterian evolution from three spiralian genomes.</title>
        <authorList>
            <person name="Simakov O."/>
            <person name="Marletaz F."/>
            <person name="Cho S.J."/>
            <person name="Edsinger-Gonzales E."/>
            <person name="Havlak P."/>
            <person name="Hellsten U."/>
            <person name="Kuo D.H."/>
            <person name="Larsson T."/>
            <person name="Lv J."/>
            <person name="Arendt D."/>
            <person name="Savage R."/>
            <person name="Osoegawa K."/>
            <person name="de Jong P."/>
            <person name="Grimwood J."/>
            <person name="Chapman J.A."/>
            <person name="Shapiro H."/>
            <person name="Aerts A."/>
            <person name="Otillar R.P."/>
            <person name="Terry A.Y."/>
            <person name="Boore J.L."/>
            <person name="Grigoriev I.V."/>
            <person name="Lindberg D.R."/>
            <person name="Seaver E.C."/>
            <person name="Weisblat D.A."/>
            <person name="Putnam N.H."/>
            <person name="Rokhsar D.S."/>
        </authorList>
    </citation>
    <scope>NUCLEOTIDE SEQUENCE</scope>
</reference>
<dbReference type="SUPFAM" id="SSF111418">
    <property type="entry name" value="Hormone receptor domain"/>
    <property type="match status" value="1"/>
</dbReference>
<dbReference type="OrthoDB" id="6160250at2759"/>
<feature type="domain" description="G-protein coupled receptors family 2 profile 1" evidence="1">
    <location>
        <begin position="13"/>
        <end position="61"/>
    </location>
</feature>
<dbReference type="GO" id="GO:0004930">
    <property type="term" value="F:G protein-coupled receptor activity"/>
    <property type="evidence" value="ECO:0007669"/>
    <property type="project" value="InterPro"/>
</dbReference>
<evidence type="ECO:0000313" key="2">
    <source>
        <dbReference type="EMBL" id="ESN90432.1"/>
    </source>
</evidence>
<dbReference type="EMBL" id="KB097753">
    <property type="protein sequence ID" value="ESN90432.1"/>
    <property type="molecule type" value="Genomic_DNA"/>
</dbReference>
<dbReference type="GO" id="GO:0016020">
    <property type="term" value="C:membrane"/>
    <property type="evidence" value="ECO:0007669"/>
    <property type="project" value="InterPro"/>
</dbReference>
<proteinExistence type="predicted"/>
<reference evidence="3" key="3">
    <citation type="submission" date="2015-06" db="UniProtKB">
        <authorList>
            <consortium name="EnsemblMetazoa"/>
        </authorList>
    </citation>
    <scope>IDENTIFICATION</scope>
</reference>
<dbReference type="CTD" id="20201365"/>
<dbReference type="EnsemblMetazoa" id="HelroT166099">
    <property type="protein sequence ID" value="HelroP166099"/>
    <property type="gene ID" value="HelroG166099"/>
</dbReference>
<evidence type="ECO:0000259" key="1">
    <source>
        <dbReference type="Pfam" id="PF02793"/>
    </source>
</evidence>
<gene>
    <name evidence="3" type="primary">20201365</name>
    <name evidence="2" type="ORF">HELRODRAFT_166099</name>
</gene>
<name>T1EXR5_HELRO</name>
<evidence type="ECO:0000313" key="3">
    <source>
        <dbReference type="EnsemblMetazoa" id="HelroP166099"/>
    </source>
</evidence>
<sequence>MVIVIMIPHTEIHCEGIFEEEICWPPTPANSMYNFTIYFETIKSEVMMIRHCNLNGTWGAEEIIYKAITNMSQSNDETDSPIDTQGETVVARNCVSLYTCASIIIIQTYKFKGKDRSITAISFFLRAYKQNSTQSFVLAAPFHIMYLTASIQAFKVQWSSLVGPQPS</sequence>
<dbReference type="AlphaFoldDB" id="T1EXR5"/>
<dbReference type="InterPro" id="IPR036445">
    <property type="entry name" value="GPCR_2_extracell_dom_sf"/>
</dbReference>
<dbReference type="EMBL" id="AMQM01002255">
    <property type="status" value="NOT_ANNOTATED_CDS"/>
    <property type="molecule type" value="Genomic_DNA"/>
</dbReference>
<keyword evidence="4" id="KW-1185">Reference proteome</keyword>
<dbReference type="HOGENOM" id="CLU_1596325_0_0_1"/>
<dbReference type="InParanoid" id="T1EXR5"/>
<dbReference type="Proteomes" id="UP000015101">
    <property type="component" value="Unassembled WGS sequence"/>
</dbReference>
<dbReference type="Gene3D" id="4.10.1240.10">
    <property type="entry name" value="GPCR, family 2, extracellular hormone receptor domain"/>
    <property type="match status" value="1"/>
</dbReference>
<organism evidence="3 4">
    <name type="scientific">Helobdella robusta</name>
    <name type="common">Californian leech</name>
    <dbReference type="NCBI Taxonomy" id="6412"/>
    <lineage>
        <taxon>Eukaryota</taxon>
        <taxon>Metazoa</taxon>
        <taxon>Spiralia</taxon>
        <taxon>Lophotrochozoa</taxon>
        <taxon>Annelida</taxon>
        <taxon>Clitellata</taxon>
        <taxon>Hirudinea</taxon>
        <taxon>Rhynchobdellida</taxon>
        <taxon>Glossiphoniidae</taxon>
        <taxon>Helobdella</taxon>
    </lineage>
</organism>
<dbReference type="GeneID" id="20201365"/>
<protein>
    <recommendedName>
        <fullName evidence="1">G-protein coupled receptors family 2 profile 1 domain-containing protein</fullName>
    </recommendedName>
</protein>
<dbReference type="Pfam" id="PF02793">
    <property type="entry name" value="HRM"/>
    <property type="match status" value="1"/>
</dbReference>
<evidence type="ECO:0000313" key="4">
    <source>
        <dbReference type="Proteomes" id="UP000015101"/>
    </source>
</evidence>
<dbReference type="InterPro" id="IPR001879">
    <property type="entry name" value="GPCR_2_extracellular_dom"/>
</dbReference>
<dbReference type="KEGG" id="hro:HELRODRAFT_166099"/>
<reference evidence="4" key="1">
    <citation type="submission" date="2012-12" db="EMBL/GenBank/DDBJ databases">
        <authorList>
            <person name="Hellsten U."/>
            <person name="Grimwood J."/>
            <person name="Chapman J.A."/>
            <person name="Shapiro H."/>
            <person name="Aerts A."/>
            <person name="Otillar R.P."/>
            <person name="Terry A.Y."/>
            <person name="Boore J.L."/>
            <person name="Simakov O."/>
            <person name="Marletaz F."/>
            <person name="Cho S.-J."/>
            <person name="Edsinger-Gonzales E."/>
            <person name="Havlak P."/>
            <person name="Kuo D.-H."/>
            <person name="Larsson T."/>
            <person name="Lv J."/>
            <person name="Arendt D."/>
            <person name="Savage R."/>
            <person name="Osoegawa K."/>
            <person name="de Jong P."/>
            <person name="Lindberg D.R."/>
            <person name="Seaver E.C."/>
            <person name="Weisblat D.A."/>
            <person name="Putnam N.H."/>
            <person name="Grigoriev I.V."/>
            <person name="Rokhsar D.S."/>
        </authorList>
    </citation>
    <scope>NUCLEOTIDE SEQUENCE</scope>
</reference>
<dbReference type="RefSeq" id="XP_009031371.1">
    <property type="nucleotide sequence ID" value="XM_009033123.1"/>
</dbReference>
<accession>T1EXR5</accession>